<evidence type="ECO:0000313" key="8">
    <source>
        <dbReference type="EMBL" id="SDF70169.1"/>
    </source>
</evidence>
<sequence length="134" mass="14347">MIGRLNHVAIAVPDLDAATAQYRDALGASVSEPLPQPDHGVTVVFVDLANTRVELLEPRGEESPIAGFLQKNPNGGIHHVCYEVADIRAAADQLREQGARVLGDGEPKTGAHGKPVLFLHPKDFQGTLIELEEA</sequence>
<dbReference type="FunFam" id="3.10.180.10:FF:000003">
    <property type="entry name" value="Methylmalonyl-CoA epimerase, mitochondrial"/>
    <property type="match status" value="1"/>
</dbReference>
<dbReference type="Proteomes" id="UP000199415">
    <property type="component" value="Unassembled WGS sequence"/>
</dbReference>
<dbReference type="GO" id="GO:0046872">
    <property type="term" value="F:metal ion binding"/>
    <property type="evidence" value="ECO:0007669"/>
    <property type="project" value="UniProtKB-KW"/>
</dbReference>
<dbReference type="OrthoDB" id="9788468at2"/>
<dbReference type="EMBL" id="FNCE01000002">
    <property type="protein sequence ID" value="SDF70169.1"/>
    <property type="molecule type" value="Genomic_DNA"/>
</dbReference>
<dbReference type="STRING" id="1082479.SAMN05216241_10260"/>
<keyword evidence="9" id="KW-1185">Reference proteome</keyword>
<proteinExistence type="inferred from homology"/>
<organism evidence="8 9">
    <name type="scientific">Limimonas halophila</name>
    <dbReference type="NCBI Taxonomy" id="1082479"/>
    <lineage>
        <taxon>Bacteria</taxon>
        <taxon>Pseudomonadati</taxon>
        <taxon>Pseudomonadota</taxon>
        <taxon>Alphaproteobacteria</taxon>
        <taxon>Rhodospirillales</taxon>
        <taxon>Rhodovibrionaceae</taxon>
        <taxon>Limimonas</taxon>
    </lineage>
</organism>
<dbReference type="InterPro" id="IPR037523">
    <property type="entry name" value="VOC_core"/>
</dbReference>
<keyword evidence="4" id="KW-0170">Cobalt</keyword>
<protein>
    <recommendedName>
        <fullName evidence="6">methylmalonyl-CoA epimerase</fullName>
        <ecNumber evidence="6">5.1.99.1</ecNumber>
    </recommendedName>
</protein>
<accession>A0A1G7N9W2</accession>
<comment type="catalytic activity">
    <reaction evidence="5">
        <text>(R)-methylmalonyl-CoA = (S)-methylmalonyl-CoA</text>
        <dbReference type="Rhea" id="RHEA:20553"/>
        <dbReference type="ChEBI" id="CHEBI:57326"/>
        <dbReference type="ChEBI" id="CHEBI:57327"/>
        <dbReference type="EC" id="5.1.99.1"/>
    </reaction>
    <physiologicalReaction direction="right-to-left" evidence="5">
        <dbReference type="Rhea" id="RHEA:20555"/>
    </physiologicalReaction>
</comment>
<dbReference type="InterPro" id="IPR051785">
    <property type="entry name" value="MMCE/EMCE_epimerase"/>
</dbReference>
<dbReference type="CDD" id="cd07249">
    <property type="entry name" value="MMCE"/>
    <property type="match status" value="1"/>
</dbReference>
<feature type="domain" description="VOC" evidence="7">
    <location>
        <begin position="4"/>
        <end position="134"/>
    </location>
</feature>
<dbReference type="GO" id="GO:0046491">
    <property type="term" value="P:L-methylmalonyl-CoA metabolic process"/>
    <property type="evidence" value="ECO:0007669"/>
    <property type="project" value="TreeGrafter"/>
</dbReference>
<comment type="similarity">
    <text evidence="1">Belongs to the methylmalonyl-CoA epimerase family.</text>
</comment>
<name>A0A1G7N9W2_9PROT</name>
<evidence type="ECO:0000256" key="4">
    <source>
        <dbReference type="ARBA" id="ARBA00023285"/>
    </source>
</evidence>
<evidence type="ECO:0000256" key="1">
    <source>
        <dbReference type="ARBA" id="ARBA00009308"/>
    </source>
</evidence>
<dbReference type="AlphaFoldDB" id="A0A1G7N9W2"/>
<evidence type="ECO:0000256" key="2">
    <source>
        <dbReference type="ARBA" id="ARBA00022723"/>
    </source>
</evidence>
<dbReference type="InterPro" id="IPR017515">
    <property type="entry name" value="MeMalonyl-CoA_epimerase"/>
</dbReference>
<evidence type="ECO:0000259" key="7">
    <source>
        <dbReference type="PROSITE" id="PS51819"/>
    </source>
</evidence>
<reference evidence="8 9" key="1">
    <citation type="submission" date="2016-10" db="EMBL/GenBank/DDBJ databases">
        <authorList>
            <person name="de Groot N.N."/>
        </authorList>
    </citation>
    <scope>NUCLEOTIDE SEQUENCE [LARGE SCALE GENOMIC DNA]</scope>
    <source>
        <strain evidence="8 9">DSM 25584</strain>
    </source>
</reference>
<dbReference type="EC" id="5.1.99.1" evidence="6"/>
<evidence type="ECO:0000313" key="9">
    <source>
        <dbReference type="Proteomes" id="UP000199415"/>
    </source>
</evidence>
<dbReference type="RefSeq" id="WP_090018709.1">
    <property type="nucleotide sequence ID" value="NZ_FNCE01000002.1"/>
</dbReference>
<dbReference type="NCBIfam" id="TIGR03081">
    <property type="entry name" value="metmalonyl_epim"/>
    <property type="match status" value="1"/>
</dbReference>
<dbReference type="Gene3D" id="3.10.180.10">
    <property type="entry name" value="2,3-Dihydroxybiphenyl 1,2-Dioxygenase, domain 1"/>
    <property type="match status" value="1"/>
</dbReference>
<dbReference type="SUPFAM" id="SSF54593">
    <property type="entry name" value="Glyoxalase/Bleomycin resistance protein/Dihydroxybiphenyl dioxygenase"/>
    <property type="match status" value="1"/>
</dbReference>
<evidence type="ECO:0000256" key="5">
    <source>
        <dbReference type="ARBA" id="ARBA00050406"/>
    </source>
</evidence>
<dbReference type="InterPro" id="IPR029068">
    <property type="entry name" value="Glyas_Bleomycin-R_OHBP_Dase"/>
</dbReference>
<evidence type="ECO:0000256" key="3">
    <source>
        <dbReference type="ARBA" id="ARBA00023235"/>
    </source>
</evidence>
<dbReference type="PANTHER" id="PTHR43048">
    <property type="entry name" value="METHYLMALONYL-COA EPIMERASE"/>
    <property type="match status" value="1"/>
</dbReference>
<dbReference type="PROSITE" id="PS51819">
    <property type="entry name" value="VOC"/>
    <property type="match status" value="1"/>
</dbReference>
<gene>
    <name evidence="8" type="ORF">SAMN05216241_10260</name>
</gene>
<evidence type="ECO:0000256" key="6">
    <source>
        <dbReference type="ARBA" id="ARBA00066411"/>
    </source>
</evidence>
<keyword evidence="3" id="KW-0413">Isomerase</keyword>
<dbReference type="PANTHER" id="PTHR43048:SF3">
    <property type="entry name" value="METHYLMALONYL-COA EPIMERASE, MITOCHONDRIAL"/>
    <property type="match status" value="1"/>
</dbReference>
<keyword evidence="2" id="KW-0479">Metal-binding</keyword>
<dbReference type="GO" id="GO:0004493">
    <property type="term" value="F:methylmalonyl-CoA epimerase activity"/>
    <property type="evidence" value="ECO:0007669"/>
    <property type="project" value="UniProtKB-EC"/>
</dbReference>
<dbReference type="Pfam" id="PF13669">
    <property type="entry name" value="Glyoxalase_4"/>
    <property type="match status" value="1"/>
</dbReference>